<protein>
    <submittedName>
        <fullName evidence="2">Putative outer membrane protein</fullName>
    </submittedName>
</protein>
<evidence type="ECO:0000313" key="3">
    <source>
        <dbReference type="Proteomes" id="UP000029643"/>
    </source>
</evidence>
<sequence length="63" mass="7277">MNLNYSFPQNSVSFLDALSIYTDVSNVLYWYKEKSLNGRNGISEFRFSYPQARTISIGLNAKF</sequence>
<name>A0A090WP32_9FLAO</name>
<dbReference type="AlphaFoldDB" id="A0A090WP32"/>
<dbReference type="EMBL" id="BBNQ01000001">
    <property type="protein sequence ID" value="GAL60963.1"/>
    <property type="molecule type" value="Genomic_DNA"/>
</dbReference>
<evidence type="ECO:0000313" key="1">
    <source>
        <dbReference type="EMBL" id="GAL60963.1"/>
    </source>
</evidence>
<accession>A0A090WP32</accession>
<gene>
    <name evidence="2" type="ORF">JCM19274_3418</name>
    <name evidence="1" type="ORF">JCM19300_3901</name>
</gene>
<dbReference type="Proteomes" id="UP000029644">
    <property type="component" value="Unassembled WGS sequence"/>
</dbReference>
<organism evidence="2 3">
    <name type="scientific">Algibacter lectus</name>
    <dbReference type="NCBI Taxonomy" id="221126"/>
    <lineage>
        <taxon>Bacteria</taxon>
        <taxon>Pseudomonadati</taxon>
        <taxon>Bacteroidota</taxon>
        <taxon>Flavobacteriia</taxon>
        <taxon>Flavobacteriales</taxon>
        <taxon>Flavobacteriaceae</taxon>
        <taxon>Algibacter</taxon>
    </lineage>
</organism>
<evidence type="ECO:0000313" key="4">
    <source>
        <dbReference type="Proteomes" id="UP000029644"/>
    </source>
</evidence>
<reference evidence="3 4" key="1">
    <citation type="journal article" date="2014" name="Genome Announc.">
        <title>Draft Genome Sequences of Marine Flavobacterium Algibacter lectus Strains SS8 and NR4.</title>
        <authorList>
            <person name="Takatani N."/>
            <person name="Nakanishi M."/>
            <person name="Meirelles P."/>
            <person name="Mino S."/>
            <person name="Suda W."/>
            <person name="Oshima K."/>
            <person name="Hattori M."/>
            <person name="Ohkuma M."/>
            <person name="Hosokawa M."/>
            <person name="Miyashita K."/>
            <person name="Thompson F.L."/>
            <person name="Niwa A."/>
            <person name="Sawabe T."/>
            <person name="Sawabe T."/>
        </authorList>
    </citation>
    <scope>NUCLEOTIDE SEQUENCE [LARGE SCALE GENOMIC DNA]</scope>
    <source>
        <strain evidence="2">JCM 19274</strain>
        <strain evidence="1 4">JCM 19300</strain>
        <strain evidence="3">JCM19274</strain>
    </source>
</reference>
<proteinExistence type="predicted"/>
<evidence type="ECO:0000313" key="2">
    <source>
        <dbReference type="EMBL" id="GAL78860.1"/>
    </source>
</evidence>
<dbReference type="Proteomes" id="UP000029643">
    <property type="component" value="Unassembled WGS sequence"/>
</dbReference>
<comment type="caution">
    <text evidence="2">The sequence shown here is derived from an EMBL/GenBank/DDBJ whole genome shotgun (WGS) entry which is preliminary data.</text>
</comment>
<dbReference type="EMBL" id="BBNU01000004">
    <property type="protein sequence ID" value="GAL78860.1"/>
    <property type="molecule type" value="Genomic_DNA"/>
</dbReference>